<dbReference type="EMBL" id="NAEP01000023">
    <property type="protein sequence ID" value="PDQ36085.1"/>
    <property type="molecule type" value="Genomic_DNA"/>
</dbReference>
<reference evidence="2" key="1">
    <citation type="submission" date="2017-03" db="EMBL/GenBank/DDBJ databases">
        <authorList>
            <person name="Lund M.B."/>
        </authorList>
    </citation>
    <scope>NUCLEOTIDE SEQUENCE [LARGE SCALE GENOMIC DNA]</scope>
</reference>
<dbReference type="Proteomes" id="UP000219994">
    <property type="component" value="Unassembled WGS sequence"/>
</dbReference>
<gene>
    <name evidence="1" type="ORF">B5766_02820</name>
</gene>
<evidence type="ECO:0000313" key="1">
    <source>
        <dbReference type="EMBL" id="PDQ36085.1"/>
    </source>
</evidence>
<dbReference type="AlphaFoldDB" id="A0A2A6FT67"/>
<comment type="caution">
    <text evidence="1">The sequence shown here is derived from an EMBL/GenBank/DDBJ whole genome shotgun (WGS) entry which is preliminary data.</text>
</comment>
<evidence type="ECO:0000313" key="2">
    <source>
        <dbReference type="Proteomes" id="UP000219994"/>
    </source>
</evidence>
<proteinExistence type="predicted"/>
<accession>A0A2A6FT67</accession>
<organism evidence="1 2">
    <name type="scientific">Candidatus Lumbricidiphila eiseniae</name>
    <dbReference type="NCBI Taxonomy" id="1969409"/>
    <lineage>
        <taxon>Bacteria</taxon>
        <taxon>Bacillati</taxon>
        <taxon>Actinomycetota</taxon>
        <taxon>Actinomycetes</taxon>
        <taxon>Micrococcales</taxon>
        <taxon>Microbacteriaceae</taxon>
        <taxon>Candidatus Lumbricidiphila</taxon>
    </lineage>
</organism>
<name>A0A2A6FT67_9MICO</name>
<protein>
    <submittedName>
        <fullName evidence="1">Uncharacterized protein</fullName>
    </submittedName>
</protein>
<sequence length="62" mass="6694">MGGELVELLDAALDVVAAAVSPNTHPLVDEHSARRNQVAASREALEMEWRIAHPGQEPGPRQ</sequence>